<feature type="region of interest" description="Disordered" evidence="1">
    <location>
        <begin position="262"/>
        <end position="290"/>
    </location>
</feature>
<name>A0A852ZVW4_9ACTN</name>
<keyword evidence="2" id="KW-0418">Kinase</keyword>
<keyword evidence="2" id="KW-0808">Transferase</keyword>
<dbReference type="InterPro" id="IPR027417">
    <property type="entry name" value="P-loop_NTPase"/>
</dbReference>
<dbReference type="RefSeq" id="WP_179815099.1">
    <property type="nucleotide sequence ID" value="NZ_JACBZD010000001.1"/>
</dbReference>
<dbReference type="EMBL" id="JACBZD010000001">
    <property type="protein sequence ID" value="NYI06533.1"/>
    <property type="molecule type" value="Genomic_DNA"/>
</dbReference>
<feature type="region of interest" description="Disordered" evidence="1">
    <location>
        <begin position="90"/>
        <end position="111"/>
    </location>
</feature>
<protein>
    <submittedName>
        <fullName evidence="2">Putative kinase</fullName>
    </submittedName>
</protein>
<gene>
    <name evidence="2" type="ORF">FHU37_003476</name>
</gene>
<feature type="compositionally biased region" description="Polar residues" evidence="1">
    <location>
        <begin position="280"/>
        <end position="290"/>
    </location>
</feature>
<comment type="caution">
    <text evidence="2">The sequence shown here is derived from an EMBL/GenBank/DDBJ whole genome shotgun (WGS) entry which is preliminary data.</text>
</comment>
<reference evidence="2 3" key="1">
    <citation type="submission" date="2020-07" db="EMBL/GenBank/DDBJ databases">
        <title>Sequencing the genomes of 1000 actinobacteria strains.</title>
        <authorList>
            <person name="Klenk H.-P."/>
        </authorList>
    </citation>
    <scope>NUCLEOTIDE SEQUENCE [LARGE SCALE GENOMIC DNA]</scope>
    <source>
        <strain evidence="2 3">DSM 42178</strain>
    </source>
</reference>
<dbReference type="SUPFAM" id="SSF52540">
    <property type="entry name" value="P-loop containing nucleoside triphosphate hydrolases"/>
    <property type="match status" value="1"/>
</dbReference>
<dbReference type="Gene3D" id="3.40.50.300">
    <property type="entry name" value="P-loop containing nucleotide triphosphate hydrolases"/>
    <property type="match status" value="1"/>
</dbReference>
<evidence type="ECO:0000256" key="1">
    <source>
        <dbReference type="SAM" id="MobiDB-lite"/>
    </source>
</evidence>
<proteinExistence type="predicted"/>
<organism evidence="2 3">
    <name type="scientific">Allostreptomyces psammosilenae</name>
    <dbReference type="NCBI Taxonomy" id="1892865"/>
    <lineage>
        <taxon>Bacteria</taxon>
        <taxon>Bacillati</taxon>
        <taxon>Actinomycetota</taxon>
        <taxon>Actinomycetes</taxon>
        <taxon>Kitasatosporales</taxon>
        <taxon>Streptomycetaceae</taxon>
        <taxon>Allostreptomyces</taxon>
    </lineage>
</organism>
<dbReference type="GO" id="GO:0016301">
    <property type="term" value="F:kinase activity"/>
    <property type="evidence" value="ECO:0007669"/>
    <property type="project" value="UniProtKB-KW"/>
</dbReference>
<keyword evidence="3" id="KW-1185">Reference proteome</keyword>
<evidence type="ECO:0000313" key="3">
    <source>
        <dbReference type="Proteomes" id="UP000567795"/>
    </source>
</evidence>
<dbReference type="AlphaFoldDB" id="A0A852ZVW4"/>
<evidence type="ECO:0000313" key="2">
    <source>
        <dbReference type="EMBL" id="NYI06533.1"/>
    </source>
</evidence>
<accession>A0A852ZVW4</accession>
<dbReference type="Proteomes" id="UP000567795">
    <property type="component" value="Unassembled WGS sequence"/>
</dbReference>
<sequence>MAAIPATGRPPRVAGAAAGTAVPAAIPAVTTSTIRTPAAVAGSAGAVVIDLRGRSDTRQLDYPAGDVLIVSGLPGSGKSTLMRRLLPVVDAPEQSGTEQAERTERPGKAGPAACAGGAVPFLDSQEVRERWAAALPAALPYALYRPIVRVAHYLGVLRALRAGGSVVVHDCGTLPLVRRWIVRTARAQGRAAHLLLLDVPPLVALAGQRVRGRTVTHYAFRRHLRAARRLVGAAEAGAGRLASVGVASVLLLDRPAADQLTGLRFGEESAGPARPAGPENRTSPNGRPLA</sequence>